<dbReference type="EMBL" id="JAYWIO010000007">
    <property type="protein sequence ID" value="KAK7251173.1"/>
    <property type="molecule type" value="Genomic_DNA"/>
</dbReference>
<evidence type="ECO:0000313" key="1">
    <source>
        <dbReference type="EMBL" id="KAK7251173.1"/>
    </source>
</evidence>
<accession>A0AAN9EEE8</accession>
<gene>
    <name evidence="1" type="ORF">RIF29_34128</name>
</gene>
<dbReference type="Proteomes" id="UP001372338">
    <property type="component" value="Unassembled WGS sequence"/>
</dbReference>
<dbReference type="AlphaFoldDB" id="A0AAN9EEE8"/>
<comment type="caution">
    <text evidence="1">The sequence shown here is derived from an EMBL/GenBank/DDBJ whole genome shotgun (WGS) entry which is preliminary data.</text>
</comment>
<name>A0AAN9EEE8_CROPI</name>
<proteinExistence type="predicted"/>
<organism evidence="1 2">
    <name type="scientific">Crotalaria pallida</name>
    <name type="common">Smooth rattlebox</name>
    <name type="synonym">Crotalaria striata</name>
    <dbReference type="NCBI Taxonomy" id="3830"/>
    <lineage>
        <taxon>Eukaryota</taxon>
        <taxon>Viridiplantae</taxon>
        <taxon>Streptophyta</taxon>
        <taxon>Embryophyta</taxon>
        <taxon>Tracheophyta</taxon>
        <taxon>Spermatophyta</taxon>
        <taxon>Magnoliopsida</taxon>
        <taxon>eudicotyledons</taxon>
        <taxon>Gunneridae</taxon>
        <taxon>Pentapetalae</taxon>
        <taxon>rosids</taxon>
        <taxon>fabids</taxon>
        <taxon>Fabales</taxon>
        <taxon>Fabaceae</taxon>
        <taxon>Papilionoideae</taxon>
        <taxon>50 kb inversion clade</taxon>
        <taxon>genistoids sensu lato</taxon>
        <taxon>core genistoids</taxon>
        <taxon>Crotalarieae</taxon>
        <taxon>Crotalaria</taxon>
    </lineage>
</organism>
<evidence type="ECO:0000313" key="2">
    <source>
        <dbReference type="Proteomes" id="UP001372338"/>
    </source>
</evidence>
<protein>
    <submittedName>
        <fullName evidence="1">Uncharacterized protein</fullName>
    </submittedName>
</protein>
<keyword evidence="2" id="KW-1185">Reference proteome</keyword>
<sequence>MGYPWCRFLDQLLPVLASPSIFGLHFLGLCHRNINIRKLAILKIATEEVCTTLCDPLHYLCCDDTDACSS</sequence>
<reference evidence="1 2" key="1">
    <citation type="submission" date="2024-01" db="EMBL/GenBank/DDBJ databases">
        <title>The genomes of 5 underutilized Papilionoideae crops provide insights into root nodulation and disease resistanc.</title>
        <authorList>
            <person name="Yuan L."/>
        </authorList>
    </citation>
    <scope>NUCLEOTIDE SEQUENCE [LARGE SCALE GENOMIC DNA]</scope>
    <source>
        <strain evidence="1">ZHUSHIDOU_FW_LH</strain>
        <tissue evidence="1">Leaf</tissue>
    </source>
</reference>